<evidence type="ECO:0000256" key="1">
    <source>
        <dbReference type="SAM" id="Coils"/>
    </source>
</evidence>
<dbReference type="HOGENOM" id="CLU_462393_0_0_1"/>
<evidence type="ECO:0000256" key="2">
    <source>
        <dbReference type="SAM" id="MobiDB-lite"/>
    </source>
</evidence>
<accession>A0A0C3RSX2</accession>
<proteinExistence type="predicted"/>
<feature type="region of interest" description="Disordered" evidence="2">
    <location>
        <begin position="151"/>
        <end position="255"/>
    </location>
</feature>
<keyword evidence="4" id="KW-1185">Reference proteome</keyword>
<protein>
    <submittedName>
        <fullName evidence="3">Uncharacterized protein</fullName>
    </submittedName>
</protein>
<dbReference type="AlphaFoldDB" id="A0A0C3RSX2"/>
<dbReference type="Proteomes" id="UP000053257">
    <property type="component" value="Unassembled WGS sequence"/>
</dbReference>
<organism evidence="3 4">
    <name type="scientific">Phlebiopsis gigantea (strain 11061_1 CR5-6)</name>
    <name type="common">White-rot fungus</name>
    <name type="synonym">Peniophora gigantea</name>
    <dbReference type="NCBI Taxonomy" id="745531"/>
    <lineage>
        <taxon>Eukaryota</taxon>
        <taxon>Fungi</taxon>
        <taxon>Dikarya</taxon>
        <taxon>Basidiomycota</taxon>
        <taxon>Agaricomycotina</taxon>
        <taxon>Agaricomycetes</taxon>
        <taxon>Polyporales</taxon>
        <taxon>Phanerochaetaceae</taxon>
        <taxon>Phlebiopsis</taxon>
    </lineage>
</organism>
<feature type="compositionally biased region" description="Polar residues" evidence="2">
    <location>
        <begin position="193"/>
        <end position="208"/>
    </location>
</feature>
<gene>
    <name evidence="3" type="ORF">PHLGIDRAFT_130046</name>
</gene>
<evidence type="ECO:0000313" key="3">
    <source>
        <dbReference type="EMBL" id="KIP03601.1"/>
    </source>
</evidence>
<name>A0A0C3RSX2_PHLG1</name>
<dbReference type="EMBL" id="KN840608">
    <property type="protein sequence ID" value="KIP03601.1"/>
    <property type="molecule type" value="Genomic_DNA"/>
</dbReference>
<evidence type="ECO:0000313" key="4">
    <source>
        <dbReference type="Proteomes" id="UP000053257"/>
    </source>
</evidence>
<feature type="coiled-coil region" evidence="1">
    <location>
        <begin position="515"/>
        <end position="570"/>
    </location>
</feature>
<reference evidence="3 4" key="1">
    <citation type="journal article" date="2014" name="PLoS Genet.">
        <title>Analysis of the Phlebiopsis gigantea genome, transcriptome and secretome provides insight into its pioneer colonization strategies of wood.</title>
        <authorList>
            <person name="Hori C."/>
            <person name="Ishida T."/>
            <person name="Igarashi K."/>
            <person name="Samejima M."/>
            <person name="Suzuki H."/>
            <person name="Master E."/>
            <person name="Ferreira P."/>
            <person name="Ruiz-Duenas F.J."/>
            <person name="Held B."/>
            <person name="Canessa P."/>
            <person name="Larrondo L.F."/>
            <person name="Schmoll M."/>
            <person name="Druzhinina I.S."/>
            <person name="Kubicek C.P."/>
            <person name="Gaskell J.A."/>
            <person name="Kersten P."/>
            <person name="St John F."/>
            <person name="Glasner J."/>
            <person name="Sabat G."/>
            <person name="Splinter BonDurant S."/>
            <person name="Syed K."/>
            <person name="Yadav J."/>
            <person name="Mgbeahuruike A.C."/>
            <person name="Kovalchuk A."/>
            <person name="Asiegbu F.O."/>
            <person name="Lackner G."/>
            <person name="Hoffmeister D."/>
            <person name="Rencoret J."/>
            <person name="Gutierrez A."/>
            <person name="Sun H."/>
            <person name="Lindquist E."/>
            <person name="Barry K."/>
            <person name="Riley R."/>
            <person name="Grigoriev I.V."/>
            <person name="Henrissat B."/>
            <person name="Kues U."/>
            <person name="Berka R.M."/>
            <person name="Martinez A.T."/>
            <person name="Covert S.F."/>
            <person name="Blanchette R.A."/>
            <person name="Cullen D."/>
        </authorList>
    </citation>
    <scope>NUCLEOTIDE SEQUENCE [LARGE SCALE GENOMIC DNA]</scope>
    <source>
        <strain evidence="3 4">11061_1 CR5-6</strain>
    </source>
</reference>
<feature type="compositionally biased region" description="Pro residues" evidence="2">
    <location>
        <begin position="217"/>
        <end position="230"/>
    </location>
</feature>
<keyword evidence="1" id="KW-0175">Coiled coil</keyword>
<sequence>MSLATFDAQNNPRQMHAVPALAPATLPASRVAVLPLSTAFAQNGSFLLVPHTLLPAPNVVLSSEPPYTVSCPPSPTDHISNHALMAETPHTDSRHNRYAYRGTHERQIIIAPQPISGSSRTVASTSFTQFTPTDALGLDIRPQRLFTHYHDDGFPSTLSQGAGPSLEPPQSRWSHRLRRLAPPPIQVPLPSRFSWTSTPNSPASSSENGKAAHASEPPAPAPASHPPSPPSSHRGAQSQCSTRRAPSGAVQSSASGSLLLQTMPFEDRIERAATIYAGPEVGVDADAPQPSPPQHPPPVVQRTIPLPPITPRSAGYAWYPVAGPSSRPLETGEPSSSGLQGRWPSPVLDRTQVESADVDSIAQDGLWPLYFSFEREPGVDWEASTARCIEAVEDMGYVLRSCALISLNETNSLIESLSGALRTIKSMMQTAPTSVVDLEEFHGQVWSQKYSTVLSSLTRNLDTLYLLADHLRDRPPRINKIVVVLEKLWRFVEKFEDLGRRLQIFHEHFGVLTLRAQLQELRVTAEAELAAERARRRSFEQTRAQARAERHQVRDELRRAKEAAQMHRDRWGSVRVRHGAVSDRAHSAGV</sequence>
<dbReference type="OrthoDB" id="2754525at2759"/>
<feature type="compositionally biased region" description="Polar residues" evidence="2">
    <location>
        <begin position="234"/>
        <end position="255"/>
    </location>
</feature>
<feature type="region of interest" description="Disordered" evidence="2">
    <location>
        <begin position="326"/>
        <end position="345"/>
    </location>
</feature>